<evidence type="ECO:0000313" key="1">
    <source>
        <dbReference type="EMBL" id="CEG45365.1"/>
    </source>
</evidence>
<dbReference type="AlphaFoldDB" id="A0A0P1AVD9"/>
<keyword evidence="2" id="KW-1185">Reference proteome</keyword>
<dbReference type="EMBL" id="CCYD01001572">
    <property type="protein sequence ID" value="CEG45365.1"/>
    <property type="molecule type" value="Genomic_DNA"/>
</dbReference>
<sequence>MLFQSEGRRNGLPSFHSVVSVCAELKVPKVLVLFTLALPAPNRLGFTTDASMNQVLSHQTTFFAASNLHLF</sequence>
<reference evidence="2" key="1">
    <citation type="submission" date="2014-09" db="EMBL/GenBank/DDBJ databases">
        <authorList>
            <person name="Sharma Rahul"/>
            <person name="Thines Marco"/>
        </authorList>
    </citation>
    <scope>NUCLEOTIDE SEQUENCE [LARGE SCALE GENOMIC DNA]</scope>
</reference>
<evidence type="ECO:0000313" key="2">
    <source>
        <dbReference type="Proteomes" id="UP000054928"/>
    </source>
</evidence>
<dbReference type="GeneID" id="59052726"/>
<protein>
    <submittedName>
        <fullName evidence="1">Uncharacterized protein</fullName>
    </submittedName>
</protein>
<name>A0A0P1AVD9_PLAHL</name>
<organism evidence="1 2">
    <name type="scientific">Plasmopara halstedii</name>
    <name type="common">Downy mildew of sunflower</name>
    <dbReference type="NCBI Taxonomy" id="4781"/>
    <lineage>
        <taxon>Eukaryota</taxon>
        <taxon>Sar</taxon>
        <taxon>Stramenopiles</taxon>
        <taxon>Oomycota</taxon>
        <taxon>Peronosporomycetes</taxon>
        <taxon>Peronosporales</taxon>
        <taxon>Peronosporaceae</taxon>
        <taxon>Plasmopara</taxon>
    </lineage>
</organism>
<accession>A0A0P1AVD9</accession>
<dbReference type="RefSeq" id="XP_036263337.1">
    <property type="nucleotide sequence ID" value="XM_036407076.1"/>
</dbReference>
<proteinExistence type="predicted"/>
<dbReference type="Proteomes" id="UP000054928">
    <property type="component" value="Unassembled WGS sequence"/>
</dbReference>